<dbReference type="Proteomes" id="UP000320722">
    <property type="component" value="Chromosome"/>
</dbReference>
<feature type="transmembrane region" description="Helical" evidence="1">
    <location>
        <begin position="863"/>
        <end position="882"/>
    </location>
</feature>
<dbReference type="GO" id="GO:0042910">
    <property type="term" value="F:xenobiotic transmembrane transporter activity"/>
    <property type="evidence" value="ECO:0007669"/>
    <property type="project" value="TreeGrafter"/>
</dbReference>
<dbReference type="EMBL" id="CP036347">
    <property type="protein sequence ID" value="QDU04477.1"/>
    <property type="molecule type" value="Genomic_DNA"/>
</dbReference>
<proteinExistence type="predicted"/>
<evidence type="ECO:0000313" key="2">
    <source>
        <dbReference type="EMBL" id="QDU04477.1"/>
    </source>
</evidence>
<evidence type="ECO:0000313" key="3">
    <source>
        <dbReference type="Proteomes" id="UP000320722"/>
    </source>
</evidence>
<dbReference type="PANTHER" id="PTHR32063">
    <property type="match status" value="1"/>
</dbReference>
<keyword evidence="1" id="KW-0812">Transmembrane</keyword>
<dbReference type="AlphaFoldDB" id="A0A517WGU6"/>
<dbReference type="Gene3D" id="1.20.1640.10">
    <property type="entry name" value="Multidrug efflux transporter AcrB transmembrane domain"/>
    <property type="match status" value="2"/>
</dbReference>
<dbReference type="Gene3D" id="3.30.2090.10">
    <property type="entry name" value="Multidrug efflux transporter AcrB TolC docking domain, DN and DC subdomains"/>
    <property type="match status" value="2"/>
</dbReference>
<feature type="transmembrane region" description="Helical" evidence="1">
    <location>
        <begin position="380"/>
        <end position="402"/>
    </location>
</feature>
<feature type="transmembrane region" description="Helical" evidence="1">
    <location>
        <begin position="960"/>
        <end position="980"/>
    </location>
</feature>
<feature type="transmembrane region" description="Helical" evidence="1">
    <location>
        <begin position="921"/>
        <end position="939"/>
    </location>
</feature>
<gene>
    <name evidence="2" type="primary">bepE_3</name>
    <name evidence="2" type="ORF">V6x_42050</name>
</gene>
<feature type="transmembrane region" description="Helical" evidence="1">
    <location>
        <begin position="12"/>
        <end position="30"/>
    </location>
</feature>
<dbReference type="PRINTS" id="PR00702">
    <property type="entry name" value="ACRIFLAVINRP"/>
</dbReference>
<feature type="transmembrane region" description="Helical" evidence="1">
    <location>
        <begin position="351"/>
        <end position="368"/>
    </location>
</feature>
<dbReference type="GO" id="GO:0005886">
    <property type="term" value="C:plasma membrane"/>
    <property type="evidence" value="ECO:0007669"/>
    <property type="project" value="TreeGrafter"/>
</dbReference>
<feature type="transmembrane region" description="Helical" evidence="1">
    <location>
        <begin position="992"/>
        <end position="1018"/>
    </location>
</feature>
<dbReference type="Gene3D" id="3.30.70.1440">
    <property type="entry name" value="Multidrug efflux transporter AcrB pore domain"/>
    <property type="match status" value="1"/>
</dbReference>
<dbReference type="SUPFAM" id="SSF82866">
    <property type="entry name" value="Multidrug efflux transporter AcrB transmembrane domain"/>
    <property type="match status" value="2"/>
</dbReference>
<dbReference type="SUPFAM" id="SSF82693">
    <property type="entry name" value="Multidrug efflux transporter AcrB pore domain, PN1, PN2, PC1 and PC2 subdomains"/>
    <property type="match status" value="3"/>
</dbReference>
<keyword evidence="1" id="KW-1133">Transmembrane helix</keyword>
<feature type="transmembrane region" description="Helical" evidence="1">
    <location>
        <begin position="422"/>
        <end position="443"/>
    </location>
</feature>
<accession>A0A517WGU6</accession>
<evidence type="ECO:0000256" key="1">
    <source>
        <dbReference type="SAM" id="Phobius"/>
    </source>
</evidence>
<name>A0A517WGU6_9PLAN</name>
<protein>
    <submittedName>
        <fullName evidence="2">Efflux pump membrane transporter BepE</fullName>
    </submittedName>
</protein>
<keyword evidence="1" id="KW-0472">Membrane</keyword>
<sequence length="1033" mass="113431">MITFFAKHPTAANLLMIIMLAAGILSIRGLRREALPDVAPVVVQVVVPFPGATAEEVEETIIHRLESALDGVQYLKEMTGRAQQSVGTISLEMLDAGDYQAFRNEIDNAISGIDDFPDNAESPVITRLNTRQPVFDVLITGPMDAVSLKLYCESLRDKLLASRQVSEVNILGFSDHLLRVELDREAMLRYQLSPTSVSLAISSQSLDLPAGKIEGSQTMLVRVQENRKSRQALEDLVISGVPGGAEIRLGDVAKVKDEFEVDEEKITVDGQRAAILQVMKAKAEDSLQVASTVKELLETERLQNPQIQLQVTNDSSKLVNDRLSLLIKNGWQGCVLVFFTMWLFFNIRLSFWVVASLPVSFLAAFALVPQFGLTINMLSMVGLLMALGLLMDDGIVIAENVARRRSEGEPAMVAAVKGVSEVAAGVFSSFLTTCCVLGPLIFLNGAIGRALSVLPMMLLLVLATSLVEAFLILPSHLGHSLAREKNSGQRNRFRVMVEFLIDGARDLVGVCVGWTVRWRYLTLGLTIMAFLLTVGLLVGGLVRGQVFPELEGDTIVARLLMNAGTPLNRTTEVIRQFENTLQETNQELTPRQPHGRELVKTSFVRFGENEDANESGPHTATLQVDLLSVENRNARIDDVIQLWRDKIGQIPDAQQITIDDPSLGPAGRDIHIEIYGLDMVKLDTVSADIQDYLLTFEGVYNITDNLRRGETELLITLRPGSVGMNVTVRELAQQLRGSFQGLRSDQIQVGQEEYDVQVRFADSSRMSLADLDYYLVTLPNGNLAPLSEIADITRRRGWSSIAHVDGNRTLSIYASVDATKTNAMGVLQQLEKEKLPEILKEYPGFRYRFKGAAENGEETATSMGIAALIGCLGVFVILSFQFRSYIEPGIVMVAIPFAFVGVVWGHYLFHQDISLPSIMGYASLAGIVVNDSILLMLFLKEARASGISVTEAAVDASRKRFRAVMITSLTTIAGLLPLMFETDLQAQILIPIAISVCFGLLASTILVLLVIPAMYVLLSDFGLTSHEDKAPLH</sequence>
<organism evidence="2 3">
    <name type="scientific">Gimesia chilikensis</name>
    <dbReference type="NCBI Taxonomy" id="2605989"/>
    <lineage>
        <taxon>Bacteria</taxon>
        <taxon>Pseudomonadati</taxon>
        <taxon>Planctomycetota</taxon>
        <taxon>Planctomycetia</taxon>
        <taxon>Planctomycetales</taxon>
        <taxon>Planctomycetaceae</taxon>
        <taxon>Gimesia</taxon>
    </lineage>
</organism>
<dbReference type="InterPro" id="IPR027463">
    <property type="entry name" value="AcrB_DN_DC_subdom"/>
</dbReference>
<dbReference type="SUPFAM" id="SSF82714">
    <property type="entry name" value="Multidrug efflux transporter AcrB TolC docking domain, DN and DC subdomains"/>
    <property type="match status" value="2"/>
</dbReference>
<feature type="transmembrane region" description="Helical" evidence="1">
    <location>
        <begin position="889"/>
        <end position="909"/>
    </location>
</feature>
<reference evidence="2 3" key="1">
    <citation type="submission" date="2019-02" db="EMBL/GenBank/DDBJ databases">
        <title>Deep-cultivation of Planctomycetes and their phenomic and genomic characterization uncovers novel biology.</title>
        <authorList>
            <person name="Wiegand S."/>
            <person name="Jogler M."/>
            <person name="Boedeker C."/>
            <person name="Pinto D."/>
            <person name="Vollmers J."/>
            <person name="Rivas-Marin E."/>
            <person name="Kohn T."/>
            <person name="Peeters S.H."/>
            <person name="Heuer A."/>
            <person name="Rast P."/>
            <person name="Oberbeckmann S."/>
            <person name="Bunk B."/>
            <person name="Jeske O."/>
            <person name="Meyerdierks A."/>
            <person name="Storesund J.E."/>
            <person name="Kallscheuer N."/>
            <person name="Luecker S."/>
            <person name="Lage O.M."/>
            <person name="Pohl T."/>
            <person name="Merkel B.J."/>
            <person name="Hornburger P."/>
            <person name="Mueller R.-W."/>
            <person name="Bruemmer F."/>
            <person name="Labrenz M."/>
            <person name="Spormann A.M."/>
            <person name="Op den Camp H."/>
            <person name="Overmann J."/>
            <person name="Amann R."/>
            <person name="Jetten M.S.M."/>
            <person name="Mascher T."/>
            <person name="Medema M.H."/>
            <person name="Devos D.P."/>
            <person name="Kaster A.-K."/>
            <person name="Ovreas L."/>
            <person name="Rohde M."/>
            <person name="Galperin M.Y."/>
            <person name="Jogler C."/>
        </authorList>
    </citation>
    <scope>NUCLEOTIDE SEQUENCE [LARGE SCALE GENOMIC DNA]</scope>
    <source>
        <strain evidence="2 3">V6</strain>
    </source>
</reference>
<dbReference type="PANTHER" id="PTHR32063:SF33">
    <property type="entry name" value="RND SUPERFAMILY EFFLUX PUMP PERMEASE COMPONENT"/>
    <property type="match status" value="1"/>
</dbReference>
<dbReference type="Pfam" id="PF00873">
    <property type="entry name" value="ACR_tran"/>
    <property type="match status" value="1"/>
</dbReference>
<dbReference type="Gene3D" id="3.30.70.1430">
    <property type="entry name" value="Multidrug efflux transporter AcrB pore domain"/>
    <property type="match status" value="2"/>
</dbReference>
<dbReference type="InterPro" id="IPR001036">
    <property type="entry name" value="Acrflvin-R"/>
</dbReference>
<dbReference type="RefSeq" id="WP_145042246.1">
    <property type="nucleotide sequence ID" value="NZ_CP036347.1"/>
</dbReference>
<feature type="transmembrane region" description="Helical" evidence="1">
    <location>
        <begin position="523"/>
        <end position="542"/>
    </location>
</feature>
<feature type="transmembrane region" description="Helical" evidence="1">
    <location>
        <begin position="450"/>
        <end position="473"/>
    </location>
</feature>
<dbReference type="Gene3D" id="3.30.70.1320">
    <property type="entry name" value="Multidrug efflux transporter AcrB pore domain like"/>
    <property type="match status" value="1"/>
</dbReference>